<reference evidence="2" key="1">
    <citation type="journal article" date="2019" name="bioRxiv">
        <title>The Genome of the Zebra Mussel, Dreissena polymorpha: A Resource for Invasive Species Research.</title>
        <authorList>
            <person name="McCartney M.A."/>
            <person name="Auch B."/>
            <person name="Kono T."/>
            <person name="Mallez S."/>
            <person name="Zhang Y."/>
            <person name="Obille A."/>
            <person name="Becker A."/>
            <person name="Abrahante J.E."/>
            <person name="Garbe J."/>
            <person name="Badalamenti J.P."/>
            <person name="Herman A."/>
            <person name="Mangelson H."/>
            <person name="Liachko I."/>
            <person name="Sullivan S."/>
            <person name="Sone E.D."/>
            <person name="Koren S."/>
            <person name="Silverstein K.A.T."/>
            <person name="Beckman K.B."/>
            <person name="Gohl D.M."/>
        </authorList>
    </citation>
    <scope>NUCLEOTIDE SEQUENCE</scope>
    <source>
        <strain evidence="2">Duluth1</strain>
        <tissue evidence="2">Whole animal</tissue>
    </source>
</reference>
<organism evidence="2 3">
    <name type="scientific">Dreissena polymorpha</name>
    <name type="common">Zebra mussel</name>
    <name type="synonym">Mytilus polymorpha</name>
    <dbReference type="NCBI Taxonomy" id="45954"/>
    <lineage>
        <taxon>Eukaryota</taxon>
        <taxon>Metazoa</taxon>
        <taxon>Spiralia</taxon>
        <taxon>Lophotrochozoa</taxon>
        <taxon>Mollusca</taxon>
        <taxon>Bivalvia</taxon>
        <taxon>Autobranchia</taxon>
        <taxon>Heteroconchia</taxon>
        <taxon>Euheterodonta</taxon>
        <taxon>Imparidentia</taxon>
        <taxon>Neoheterodontei</taxon>
        <taxon>Myida</taxon>
        <taxon>Dreissenoidea</taxon>
        <taxon>Dreissenidae</taxon>
        <taxon>Dreissena</taxon>
    </lineage>
</organism>
<protein>
    <submittedName>
        <fullName evidence="2">Uncharacterized protein</fullName>
    </submittedName>
</protein>
<reference evidence="2" key="2">
    <citation type="submission" date="2020-11" db="EMBL/GenBank/DDBJ databases">
        <authorList>
            <person name="McCartney M.A."/>
            <person name="Auch B."/>
            <person name="Kono T."/>
            <person name="Mallez S."/>
            <person name="Becker A."/>
            <person name="Gohl D.M."/>
            <person name="Silverstein K.A.T."/>
            <person name="Koren S."/>
            <person name="Bechman K.B."/>
            <person name="Herman A."/>
            <person name="Abrahante J.E."/>
            <person name="Garbe J."/>
        </authorList>
    </citation>
    <scope>NUCLEOTIDE SEQUENCE</scope>
    <source>
        <strain evidence="2">Duluth1</strain>
        <tissue evidence="2">Whole animal</tissue>
    </source>
</reference>
<dbReference type="EMBL" id="JAIWYP010000003">
    <property type="protein sequence ID" value="KAH3849091.1"/>
    <property type="molecule type" value="Genomic_DNA"/>
</dbReference>
<feature type="region of interest" description="Disordered" evidence="1">
    <location>
        <begin position="1"/>
        <end position="27"/>
    </location>
</feature>
<dbReference type="AlphaFoldDB" id="A0A9D4QZ59"/>
<evidence type="ECO:0000256" key="1">
    <source>
        <dbReference type="SAM" id="MobiDB-lite"/>
    </source>
</evidence>
<feature type="compositionally biased region" description="Basic and acidic residues" evidence="1">
    <location>
        <begin position="12"/>
        <end position="27"/>
    </location>
</feature>
<comment type="caution">
    <text evidence="2">The sequence shown here is derived from an EMBL/GenBank/DDBJ whole genome shotgun (WGS) entry which is preliminary data.</text>
</comment>
<keyword evidence="3" id="KW-1185">Reference proteome</keyword>
<gene>
    <name evidence="2" type="ORF">DPMN_091484</name>
</gene>
<evidence type="ECO:0000313" key="3">
    <source>
        <dbReference type="Proteomes" id="UP000828390"/>
    </source>
</evidence>
<proteinExistence type="predicted"/>
<sequence>MPTEIYEFVESTQKDGPSDRSLDARNNGKELQLSVGTNIQSEVKDSVHLAVNNSCVHENARGKEGDHSGSISDNKDQKGYKNIVTSDDQKEENGSNIRFKYCEREVCKALISLESHSDDASQICFENIFSSCKNLEPACHVTALAVDLPLTNLGTASTEMVLIFH</sequence>
<feature type="compositionally biased region" description="Basic and acidic residues" evidence="1">
    <location>
        <begin position="58"/>
        <end position="79"/>
    </location>
</feature>
<feature type="region of interest" description="Disordered" evidence="1">
    <location>
        <begin position="58"/>
        <end position="91"/>
    </location>
</feature>
<evidence type="ECO:0000313" key="2">
    <source>
        <dbReference type="EMBL" id="KAH3849091.1"/>
    </source>
</evidence>
<dbReference type="Proteomes" id="UP000828390">
    <property type="component" value="Unassembled WGS sequence"/>
</dbReference>
<name>A0A9D4QZ59_DREPO</name>
<accession>A0A9D4QZ59</accession>